<dbReference type="Pfam" id="PF20177">
    <property type="entry name" value="DUF6542"/>
    <property type="match status" value="1"/>
</dbReference>
<dbReference type="InterPro" id="IPR046672">
    <property type="entry name" value="DUF6542"/>
</dbReference>
<proteinExistence type="predicted"/>
<dbReference type="Proteomes" id="UP000431401">
    <property type="component" value="Unassembled WGS sequence"/>
</dbReference>
<dbReference type="EMBL" id="WEGI01000009">
    <property type="protein sequence ID" value="MQY28532.1"/>
    <property type="molecule type" value="Genomic_DNA"/>
</dbReference>
<feature type="compositionally biased region" description="Basic and acidic residues" evidence="1">
    <location>
        <begin position="221"/>
        <end position="236"/>
    </location>
</feature>
<feature type="compositionally biased region" description="Basic and acidic residues" evidence="1">
    <location>
        <begin position="200"/>
        <end position="210"/>
    </location>
</feature>
<keyword evidence="2" id="KW-0472">Membrane</keyword>
<name>A0A7K0DT58_9NOCA</name>
<evidence type="ECO:0000256" key="1">
    <source>
        <dbReference type="SAM" id="MobiDB-lite"/>
    </source>
</evidence>
<feature type="compositionally biased region" description="Basic and acidic residues" evidence="1">
    <location>
        <begin position="261"/>
        <end position="273"/>
    </location>
</feature>
<evidence type="ECO:0000256" key="2">
    <source>
        <dbReference type="SAM" id="Phobius"/>
    </source>
</evidence>
<keyword evidence="2" id="KW-0812">Transmembrane</keyword>
<feature type="domain" description="DUF6542" evidence="3">
    <location>
        <begin position="14"/>
        <end position="135"/>
    </location>
</feature>
<organism evidence="4 5">
    <name type="scientific">Nocardia aurantia</name>
    <dbReference type="NCBI Taxonomy" id="2585199"/>
    <lineage>
        <taxon>Bacteria</taxon>
        <taxon>Bacillati</taxon>
        <taxon>Actinomycetota</taxon>
        <taxon>Actinomycetes</taxon>
        <taxon>Mycobacteriales</taxon>
        <taxon>Nocardiaceae</taxon>
        <taxon>Nocardia</taxon>
    </lineage>
</organism>
<feature type="transmembrane region" description="Helical" evidence="2">
    <location>
        <begin position="67"/>
        <end position="86"/>
    </location>
</feature>
<keyword evidence="5" id="KW-1185">Reference proteome</keyword>
<dbReference type="AlphaFoldDB" id="A0A7K0DT58"/>
<sequence length="273" mass="28724">MPASHRSIIPAVPGLPAGAAVLVAVFCTLVGFFIDAGGHRKELSTIFAGCYIAGCLLTALLVRYRGLFTAMVTPPLLLFVAVPLAYQQLVGHGSTSKKDIILNLAIPLVNRFPLMALATVLTLAVGGVRVLLDRRETPRASAGRARKSTTAKPRAGASAGRTERGRTAAKGATGGSGRRRAARSATGSGGAEAPAKSRRGSAERGAERTTRVNPGAGYPRTTDRTAADRNTPDRAAGEQPQRRGRGQHSGDVPPHPRPNVRYRERDAGRVVDR</sequence>
<protein>
    <recommendedName>
        <fullName evidence="3">DUF6542 domain-containing protein</fullName>
    </recommendedName>
</protein>
<feature type="transmembrane region" description="Helical" evidence="2">
    <location>
        <begin position="112"/>
        <end position="132"/>
    </location>
</feature>
<feature type="transmembrane region" description="Helical" evidence="2">
    <location>
        <begin position="12"/>
        <end position="34"/>
    </location>
</feature>
<evidence type="ECO:0000313" key="5">
    <source>
        <dbReference type="Proteomes" id="UP000431401"/>
    </source>
</evidence>
<reference evidence="4 5" key="1">
    <citation type="submission" date="2019-10" db="EMBL/GenBank/DDBJ databases">
        <title>Nocardia macrotermitis sp. nov. and Nocardia aurantia sp. nov., isolated from the gut of fungus growing-termite Macrotermes natalensis.</title>
        <authorList>
            <person name="Benndorf R."/>
            <person name="Schwitalla J."/>
            <person name="Martin K."/>
            <person name="De Beer W."/>
            <person name="Kaster A.-K."/>
            <person name="Vollmers J."/>
            <person name="Poulsen M."/>
            <person name="Beemelmanns C."/>
        </authorList>
    </citation>
    <scope>NUCLEOTIDE SEQUENCE [LARGE SCALE GENOMIC DNA]</scope>
    <source>
        <strain evidence="4 5">RB56</strain>
    </source>
</reference>
<evidence type="ECO:0000259" key="3">
    <source>
        <dbReference type="Pfam" id="PF20177"/>
    </source>
</evidence>
<gene>
    <name evidence="4" type="ORF">NRB56_41160</name>
</gene>
<keyword evidence="2" id="KW-1133">Transmembrane helix</keyword>
<feature type="transmembrane region" description="Helical" evidence="2">
    <location>
        <begin position="46"/>
        <end position="62"/>
    </location>
</feature>
<accession>A0A7K0DT58</accession>
<evidence type="ECO:0000313" key="4">
    <source>
        <dbReference type="EMBL" id="MQY28532.1"/>
    </source>
</evidence>
<feature type="region of interest" description="Disordered" evidence="1">
    <location>
        <begin position="137"/>
        <end position="273"/>
    </location>
</feature>
<comment type="caution">
    <text evidence="4">The sequence shown here is derived from an EMBL/GenBank/DDBJ whole genome shotgun (WGS) entry which is preliminary data.</text>
</comment>